<keyword evidence="8 11" id="KW-1133">Transmembrane helix</keyword>
<evidence type="ECO:0000256" key="4">
    <source>
        <dbReference type="ARBA" id="ARBA00022427"/>
    </source>
</evidence>
<feature type="transmembrane region" description="Helical" evidence="11">
    <location>
        <begin position="60"/>
        <end position="82"/>
    </location>
</feature>
<evidence type="ECO:0000313" key="12">
    <source>
        <dbReference type="EMBL" id="CBY24964.1"/>
    </source>
</evidence>
<feature type="region of interest" description="Disordered" evidence="10">
    <location>
        <begin position="1"/>
        <end position="24"/>
    </location>
</feature>
<dbReference type="EMBL" id="FN653064">
    <property type="protein sequence ID" value="CBY24964.1"/>
    <property type="molecule type" value="Genomic_DNA"/>
</dbReference>
<dbReference type="GO" id="GO:0005198">
    <property type="term" value="F:structural molecule activity"/>
    <property type="evidence" value="ECO:0007669"/>
    <property type="project" value="InterPro"/>
</dbReference>
<dbReference type="GO" id="GO:0005923">
    <property type="term" value="C:bicellular tight junction"/>
    <property type="evidence" value="ECO:0007669"/>
    <property type="project" value="UniProtKB-SubCell"/>
</dbReference>
<reference evidence="12" key="1">
    <citation type="journal article" date="2010" name="Science">
        <title>Plasticity of animal genome architecture unmasked by rapid evolution of a pelagic tunicate.</title>
        <authorList>
            <person name="Denoeud F."/>
            <person name="Henriet S."/>
            <person name="Mungpakdee S."/>
            <person name="Aury J.M."/>
            <person name="Da Silva C."/>
            <person name="Brinkmann H."/>
            <person name="Mikhaleva J."/>
            <person name="Olsen L.C."/>
            <person name="Jubin C."/>
            <person name="Canestro C."/>
            <person name="Bouquet J.M."/>
            <person name="Danks G."/>
            <person name="Poulain J."/>
            <person name="Campsteijn C."/>
            <person name="Adamski M."/>
            <person name="Cross I."/>
            <person name="Yadetie F."/>
            <person name="Muffato M."/>
            <person name="Louis A."/>
            <person name="Butcher S."/>
            <person name="Tsagkogeorga G."/>
            <person name="Konrad A."/>
            <person name="Singh S."/>
            <person name="Jensen M.F."/>
            <person name="Cong E.H."/>
            <person name="Eikeseth-Otteraa H."/>
            <person name="Noel B."/>
            <person name="Anthouard V."/>
            <person name="Porcel B.M."/>
            <person name="Kachouri-Lafond R."/>
            <person name="Nishino A."/>
            <person name="Ugolini M."/>
            <person name="Chourrout P."/>
            <person name="Nishida H."/>
            <person name="Aasland R."/>
            <person name="Huzurbazar S."/>
            <person name="Westhof E."/>
            <person name="Delsuc F."/>
            <person name="Lehrach H."/>
            <person name="Reinhardt R."/>
            <person name="Weissenbach J."/>
            <person name="Roy S.W."/>
            <person name="Artiguenave F."/>
            <person name="Postlethwait J.H."/>
            <person name="Manak J.R."/>
            <person name="Thompson E.M."/>
            <person name="Jaillon O."/>
            <person name="Du Pasquier L."/>
            <person name="Boudinot P."/>
            <person name="Liberles D.A."/>
            <person name="Volff J.N."/>
            <person name="Philippe H."/>
            <person name="Lenhard B."/>
            <person name="Roest Crollius H."/>
            <person name="Wincker P."/>
            <person name="Chourrout D."/>
        </authorList>
    </citation>
    <scope>NUCLEOTIDE SEQUENCE [LARGE SCALE GENOMIC DNA]</scope>
</reference>
<keyword evidence="9 11" id="KW-0472">Membrane</keyword>
<evidence type="ECO:0000256" key="11">
    <source>
        <dbReference type="SAM" id="Phobius"/>
    </source>
</evidence>
<dbReference type="OrthoDB" id="8819159at2759"/>
<evidence type="ECO:0000256" key="9">
    <source>
        <dbReference type="ARBA" id="ARBA00023136"/>
    </source>
</evidence>
<sequence length="284" mass="31811">MGTASRSSGSSGKKRNTRKNTRRMTTETNLMREADALQMDSDMDYEMRLPGFTLHTQLQIAIFSFAVFIWITHLIIIIWPLWALMNSAVSAPTLGAIFLFKGIFVQCLQYMPGQFQCDNFLRPVFSLSAVQIVLRSFAILSIFCGAISLILLLFGMECTKTFLQSPRIKVSLMKAAAIWMGIAASMLLIVGAMYATSLAQNFHASELVQSSIGSIFSGKANFDVDSIRYELGGCLYASFCVVFLEYCIAATVYFFRGFVNERKMSVAEHQDKEQAYEEKLKALM</sequence>
<organism evidence="12">
    <name type="scientific">Oikopleura dioica</name>
    <name type="common">Tunicate</name>
    <dbReference type="NCBI Taxonomy" id="34765"/>
    <lineage>
        <taxon>Eukaryota</taxon>
        <taxon>Metazoa</taxon>
        <taxon>Chordata</taxon>
        <taxon>Tunicata</taxon>
        <taxon>Appendicularia</taxon>
        <taxon>Copelata</taxon>
        <taxon>Oikopleuridae</taxon>
        <taxon>Oikopleura</taxon>
    </lineage>
</organism>
<feature type="transmembrane region" description="Helical" evidence="11">
    <location>
        <begin position="132"/>
        <end position="154"/>
    </location>
</feature>
<evidence type="ECO:0000256" key="1">
    <source>
        <dbReference type="ARBA" id="ARBA00004435"/>
    </source>
</evidence>
<feature type="transmembrane region" description="Helical" evidence="11">
    <location>
        <begin position="175"/>
        <end position="195"/>
    </location>
</feature>
<evidence type="ECO:0000256" key="3">
    <source>
        <dbReference type="ARBA" id="ARBA00008295"/>
    </source>
</evidence>
<accession>E4XKH5</accession>
<evidence type="ECO:0000256" key="6">
    <source>
        <dbReference type="ARBA" id="ARBA00022692"/>
    </source>
</evidence>
<comment type="similarity">
    <text evidence="3">Belongs to the claudin family.</text>
</comment>
<keyword evidence="4" id="KW-0796">Tight junction</keyword>
<evidence type="ECO:0000256" key="5">
    <source>
        <dbReference type="ARBA" id="ARBA00022475"/>
    </source>
</evidence>
<feature type="compositionally biased region" description="Basic residues" evidence="10">
    <location>
        <begin position="12"/>
        <end position="22"/>
    </location>
</feature>
<dbReference type="InterPro" id="IPR006187">
    <property type="entry name" value="Claudin"/>
</dbReference>
<protein>
    <submittedName>
        <fullName evidence="12">Uncharacterized protein</fullName>
    </submittedName>
</protein>
<evidence type="ECO:0000256" key="7">
    <source>
        <dbReference type="ARBA" id="ARBA00022949"/>
    </source>
</evidence>
<proteinExistence type="inferred from homology"/>
<keyword evidence="7" id="KW-0965">Cell junction</keyword>
<dbReference type="PANTHER" id="PTHR12002">
    <property type="entry name" value="CLAUDIN"/>
    <property type="match status" value="1"/>
</dbReference>
<dbReference type="Gene3D" id="1.20.140.150">
    <property type="match status" value="1"/>
</dbReference>
<evidence type="ECO:0000256" key="2">
    <source>
        <dbReference type="ARBA" id="ARBA00004651"/>
    </source>
</evidence>
<evidence type="ECO:0000256" key="10">
    <source>
        <dbReference type="SAM" id="MobiDB-lite"/>
    </source>
</evidence>
<dbReference type="Proteomes" id="UP000001307">
    <property type="component" value="Unassembled WGS sequence"/>
</dbReference>
<evidence type="ECO:0000256" key="8">
    <source>
        <dbReference type="ARBA" id="ARBA00022989"/>
    </source>
</evidence>
<feature type="compositionally biased region" description="Low complexity" evidence="10">
    <location>
        <begin position="1"/>
        <end position="11"/>
    </location>
</feature>
<dbReference type="InParanoid" id="E4XKH5"/>
<keyword evidence="13" id="KW-1185">Reference proteome</keyword>
<feature type="transmembrane region" description="Helical" evidence="11">
    <location>
        <begin position="94"/>
        <end position="112"/>
    </location>
</feature>
<dbReference type="GO" id="GO:0005886">
    <property type="term" value="C:plasma membrane"/>
    <property type="evidence" value="ECO:0007669"/>
    <property type="project" value="UniProtKB-SubCell"/>
</dbReference>
<evidence type="ECO:0000313" key="13">
    <source>
        <dbReference type="Proteomes" id="UP000001307"/>
    </source>
</evidence>
<dbReference type="AlphaFoldDB" id="E4XKH5"/>
<keyword evidence="5" id="KW-1003">Cell membrane</keyword>
<gene>
    <name evidence="12" type="ORF">GSOID_T00013138001</name>
</gene>
<keyword evidence="6 11" id="KW-0812">Transmembrane</keyword>
<comment type="subcellular location">
    <subcellularLocation>
        <location evidence="1">Cell junction</location>
        <location evidence="1">Tight junction</location>
    </subcellularLocation>
    <subcellularLocation>
        <location evidence="2">Cell membrane</location>
        <topology evidence="2">Multi-pass membrane protein</topology>
    </subcellularLocation>
</comment>
<feature type="transmembrane region" description="Helical" evidence="11">
    <location>
        <begin position="235"/>
        <end position="255"/>
    </location>
</feature>
<name>E4XKH5_OIKDI</name>